<dbReference type="Gene3D" id="3.40.50.10140">
    <property type="entry name" value="Toll/interleukin-1 receptor homology (TIR) domain"/>
    <property type="match status" value="1"/>
</dbReference>
<dbReference type="Pfam" id="PF13676">
    <property type="entry name" value="TIR_2"/>
    <property type="match status" value="1"/>
</dbReference>
<dbReference type="GO" id="GO:0007165">
    <property type="term" value="P:signal transduction"/>
    <property type="evidence" value="ECO:0007669"/>
    <property type="project" value="InterPro"/>
</dbReference>
<dbReference type="RefSeq" id="WP_144388950.1">
    <property type="nucleotide sequence ID" value="NZ_CANNCB010000045.1"/>
</dbReference>
<gene>
    <name evidence="3" type="ORF">FOF44_15420</name>
</gene>
<dbReference type="Proteomes" id="UP000319828">
    <property type="component" value="Unassembled WGS sequence"/>
</dbReference>
<sequence length="144" mass="16487">MDTPKVFISYSHDSENHKKWVLELATYLRNCGIDSILDQWDLRPGDDLNHFMEKHLSTSDYIIVVCTEKYVEKANHGSGGVGYEKMIITSELMSNIDSNKVIPLIKQYKTKIVPICLKTKLFIDFSEEDLESIPNQLEVAGFNT</sequence>
<dbReference type="AlphaFoldDB" id="A0A557NYG8"/>
<protein>
    <submittedName>
        <fullName evidence="3">TIR domain-containing protein</fullName>
    </submittedName>
</protein>
<dbReference type="PROSITE" id="PS51534">
    <property type="entry name" value="SEFIR"/>
    <property type="match status" value="1"/>
</dbReference>
<evidence type="ECO:0000259" key="1">
    <source>
        <dbReference type="PROSITE" id="PS50104"/>
    </source>
</evidence>
<name>A0A557NYG8_9VIBR</name>
<proteinExistence type="predicted"/>
<feature type="domain" description="TIR" evidence="1">
    <location>
        <begin position="2"/>
        <end position="141"/>
    </location>
</feature>
<organism evidence="3 4">
    <name type="scientific">Vibrio algivorus</name>
    <dbReference type="NCBI Taxonomy" id="1667024"/>
    <lineage>
        <taxon>Bacteria</taxon>
        <taxon>Pseudomonadati</taxon>
        <taxon>Pseudomonadota</taxon>
        <taxon>Gammaproteobacteria</taxon>
        <taxon>Vibrionales</taxon>
        <taxon>Vibrionaceae</taxon>
        <taxon>Vibrio</taxon>
    </lineage>
</organism>
<reference evidence="3 4" key="1">
    <citation type="submission" date="2019-07" db="EMBL/GenBank/DDBJ databases">
        <title>The draft genome sequence of Vibrio algivorus M1486.</title>
        <authorList>
            <person name="Meng X."/>
        </authorList>
    </citation>
    <scope>NUCLEOTIDE SEQUENCE [LARGE SCALE GENOMIC DNA]</scope>
    <source>
        <strain evidence="3 4">M1486</strain>
    </source>
</reference>
<dbReference type="OrthoDB" id="5149141at2"/>
<dbReference type="SUPFAM" id="SSF52200">
    <property type="entry name" value="Toll/Interleukin receptor TIR domain"/>
    <property type="match status" value="1"/>
</dbReference>
<dbReference type="InterPro" id="IPR000157">
    <property type="entry name" value="TIR_dom"/>
</dbReference>
<dbReference type="EMBL" id="VMKJ01000041">
    <property type="protein sequence ID" value="TVO33460.1"/>
    <property type="molecule type" value="Genomic_DNA"/>
</dbReference>
<comment type="caution">
    <text evidence="3">The sequence shown here is derived from an EMBL/GenBank/DDBJ whole genome shotgun (WGS) entry which is preliminary data.</text>
</comment>
<evidence type="ECO:0000313" key="3">
    <source>
        <dbReference type="EMBL" id="TVO33460.1"/>
    </source>
</evidence>
<evidence type="ECO:0000313" key="4">
    <source>
        <dbReference type="Proteomes" id="UP000319828"/>
    </source>
</evidence>
<feature type="domain" description="SEFIR" evidence="2">
    <location>
        <begin position="3"/>
        <end position="134"/>
    </location>
</feature>
<dbReference type="InterPro" id="IPR035897">
    <property type="entry name" value="Toll_tir_struct_dom_sf"/>
</dbReference>
<dbReference type="InterPro" id="IPR013568">
    <property type="entry name" value="SEFIR_dom"/>
</dbReference>
<accession>A0A557NYG8</accession>
<dbReference type="PROSITE" id="PS50104">
    <property type="entry name" value="TIR"/>
    <property type="match status" value="1"/>
</dbReference>
<evidence type="ECO:0000259" key="2">
    <source>
        <dbReference type="PROSITE" id="PS51534"/>
    </source>
</evidence>